<accession>A0A151WZU5</accession>
<evidence type="ECO:0000256" key="1">
    <source>
        <dbReference type="ARBA" id="ARBA00022723"/>
    </source>
</evidence>
<dbReference type="InterPro" id="IPR013087">
    <property type="entry name" value="Znf_C2H2_type"/>
</dbReference>
<dbReference type="STRING" id="64791.A0A151WZU5"/>
<dbReference type="Pfam" id="PF02892">
    <property type="entry name" value="zf-BED"/>
    <property type="match status" value="3"/>
</dbReference>
<keyword evidence="7" id="KW-1185">Reference proteome</keyword>
<feature type="domain" description="BED-type" evidence="5">
    <location>
        <begin position="135"/>
        <end position="184"/>
    </location>
</feature>
<dbReference type="AlphaFoldDB" id="A0A151WZU5"/>
<protein>
    <recommendedName>
        <fullName evidence="5">BED-type domain-containing protein</fullName>
    </recommendedName>
</protein>
<dbReference type="SUPFAM" id="SSF57667">
    <property type="entry name" value="beta-beta-alpha zinc fingers"/>
    <property type="match status" value="2"/>
</dbReference>
<dbReference type="SMART" id="SM00355">
    <property type="entry name" value="ZnF_C2H2"/>
    <property type="match status" value="6"/>
</dbReference>
<evidence type="ECO:0000313" key="6">
    <source>
        <dbReference type="EMBL" id="KYQ53306.1"/>
    </source>
</evidence>
<dbReference type="GO" id="GO:0003677">
    <property type="term" value="F:DNA binding"/>
    <property type="evidence" value="ECO:0007669"/>
    <property type="project" value="InterPro"/>
</dbReference>
<dbReference type="GO" id="GO:0008270">
    <property type="term" value="F:zinc ion binding"/>
    <property type="evidence" value="ECO:0007669"/>
    <property type="project" value="UniProtKB-KW"/>
</dbReference>
<gene>
    <name evidence="6" type="ORF">ALC60_07542</name>
</gene>
<evidence type="ECO:0000256" key="4">
    <source>
        <dbReference type="PROSITE-ProRule" id="PRU00027"/>
    </source>
</evidence>
<dbReference type="SMART" id="SM00614">
    <property type="entry name" value="ZnF_BED"/>
    <property type="match status" value="4"/>
</dbReference>
<proteinExistence type="predicted"/>
<feature type="non-terminal residue" evidence="6">
    <location>
        <position position="1"/>
    </location>
</feature>
<evidence type="ECO:0000256" key="3">
    <source>
        <dbReference type="ARBA" id="ARBA00022833"/>
    </source>
</evidence>
<dbReference type="PROSITE" id="PS50808">
    <property type="entry name" value="ZF_BED"/>
    <property type="match status" value="1"/>
</dbReference>
<dbReference type="Proteomes" id="UP000075809">
    <property type="component" value="Unassembled WGS sequence"/>
</dbReference>
<dbReference type="InterPro" id="IPR036236">
    <property type="entry name" value="Znf_C2H2_sf"/>
</dbReference>
<dbReference type="InterPro" id="IPR003656">
    <property type="entry name" value="Znf_BED"/>
</dbReference>
<keyword evidence="1" id="KW-0479">Metal-binding</keyword>
<organism evidence="6 7">
    <name type="scientific">Mycetomoellerius zeteki</name>
    <dbReference type="NCBI Taxonomy" id="64791"/>
    <lineage>
        <taxon>Eukaryota</taxon>
        <taxon>Metazoa</taxon>
        <taxon>Ecdysozoa</taxon>
        <taxon>Arthropoda</taxon>
        <taxon>Hexapoda</taxon>
        <taxon>Insecta</taxon>
        <taxon>Pterygota</taxon>
        <taxon>Neoptera</taxon>
        <taxon>Endopterygota</taxon>
        <taxon>Hymenoptera</taxon>
        <taxon>Apocrita</taxon>
        <taxon>Aculeata</taxon>
        <taxon>Formicoidea</taxon>
        <taxon>Formicidae</taxon>
        <taxon>Myrmicinae</taxon>
        <taxon>Mycetomoellerius</taxon>
    </lineage>
</organism>
<dbReference type="EMBL" id="KQ982636">
    <property type="protein sequence ID" value="KYQ53306.1"/>
    <property type="molecule type" value="Genomic_DNA"/>
</dbReference>
<evidence type="ECO:0000259" key="5">
    <source>
        <dbReference type="PROSITE" id="PS50808"/>
    </source>
</evidence>
<reference evidence="6 7" key="1">
    <citation type="submission" date="2015-09" db="EMBL/GenBank/DDBJ databases">
        <title>Trachymyrmex zeteki WGS genome.</title>
        <authorList>
            <person name="Nygaard S."/>
            <person name="Hu H."/>
            <person name="Boomsma J."/>
            <person name="Zhang G."/>
        </authorList>
    </citation>
    <scope>NUCLEOTIDE SEQUENCE [LARGE SCALE GENOMIC DNA]</scope>
    <source>
        <strain evidence="6">Tzet28-1</strain>
        <tissue evidence="6">Whole body</tissue>
    </source>
</reference>
<evidence type="ECO:0000256" key="2">
    <source>
        <dbReference type="ARBA" id="ARBA00022771"/>
    </source>
</evidence>
<name>A0A151WZU5_9HYME</name>
<sequence>DDLVPVRCWLRVHYTKMTRNNEARCIHCDGKFIIYIKNFANIHKHMVDAHPEKLTEEEKNEVKLHWTWDYYIAKSNTEATCELCKVTVKSKNITALKHHLRRNHEKIHYTFYMLNCFTQVFGKRTSRQIKRRREVKFHWTWDYFTLKGDTKATCKECNKIIKYTNTTQLKAHLEKIHIGTPHNLIPICRWMRKHYTKLTRNNKARCNHCNGKFSICVSHLHTLHQHLVEAHSDKLAEKEKNEVKFYWTWDYFTAKGDREATCNLCKARIRYANTSSLTKHLKGIHKVIDPSSHNEINNESISDCDVDANKDIAIRKTKVKKLHLTQQTYLTMKAANNLILVRLWTHGHITILYMYQVLRHPDKLAEEEKNEVKFYWTWDYYIVESNTGATCRLCKVTVRYNIASHLKMHLKTHHE</sequence>
<evidence type="ECO:0000313" key="7">
    <source>
        <dbReference type="Proteomes" id="UP000075809"/>
    </source>
</evidence>
<keyword evidence="2 4" id="KW-0863">Zinc-finger</keyword>
<keyword evidence="3" id="KW-0862">Zinc</keyword>